<keyword evidence="5" id="KW-1185">Reference proteome</keyword>
<dbReference type="AlphaFoldDB" id="A0AA38FGC1"/>
<feature type="transmembrane region" description="Helical" evidence="2">
    <location>
        <begin position="112"/>
        <end position="130"/>
    </location>
</feature>
<evidence type="ECO:0000313" key="5">
    <source>
        <dbReference type="Proteomes" id="UP000824469"/>
    </source>
</evidence>
<dbReference type="OMA" id="WYLFAEF"/>
<feature type="non-terminal residue" evidence="4">
    <location>
        <position position="391"/>
    </location>
</feature>
<keyword evidence="2" id="KW-0472">Membrane</keyword>
<dbReference type="InterPro" id="IPR003399">
    <property type="entry name" value="Mce/MlaD"/>
</dbReference>
<dbReference type="GO" id="GO:0009706">
    <property type="term" value="C:chloroplast inner membrane"/>
    <property type="evidence" value="ECO:0007669"/>
    <property type="project" value="TreeGrafter"/>
</dbReference>
<name>A0AA38FGC1_TAXCH</name>
<organism evidence="4 5">
    <name type="scientific">Taxus chinensis</name>
    <name type="common">Chinese yew</name>
    <name type="synonym">Taxus wallichiana var. chinensis</name>
    <dbReference type="NCBI Taxonomy" id="29808"/>
    <lineage>
        <taxon>Eukaryota</taxon>
        <taxon>Viridiplantae</taxon>
        <taxon>Streptophyta</taxon>
        <taxon>Embryophyta</taxon>
        <taxon>Tracheophyta</taxon>
        <taxon>Spermatophyta</taxon>
        <taxon>Pinopsida</taxon>
        <taxon>Pinidae</taxon>
        <taxon>Conifers II</taxon>
        <taxon>Cupressales</taxon>
        <taxon>Taxaceae</taxon>
        <taxon>Taxus</taxon>
    </lineage>
</organism>
<accession>A0AA38FGC1</accession>
<evidence type="ECO:0000256" key="1">
    <source>
        <dbReference type="SAM" id="MobiDB-lite"/>
    </source>
</evidence>
<comment type="caution">
    <text evidence="4">The sequence shown here is derived from an EMBL/GenBank/DDBJ whole genome shotgun (WGS) entry which is preliminary data.</text>
</comment>
<dbReference type="EMBL" id="JAHRHJ020000009">
    <property type="protein sequence ID" value="KAH9300236.1"/>
    <property type="molecule type" value="Genomic_DNA"/>
</dbReference>
<feature type="compositionally biased region" description="Low complexity" evidence="1">
    <location>
        <begin position="56"/>
        <end position="70"/>
    </location>
</feature>
<dbReference type="InterPro" id="IPR039342">
    <property type="entry name" value="TGD2-like"/>
</dbReference>
<dbReference type="Pfam" id="PF02470">
    <property type="entry name" value="MlaD"/>
    <property type="match status" value="1"/>
</dbReference>
<protein>
    <recommendedName>
        <fullName evidence="3">Mce/MlaD domain-containing protein</fullName>
    </recommendedName>
</protein>
<reference evidence="4 5" key="1">
    <citation type="journal article" date="2021" name="Nat. Plants">
        <title>The Taxus genome provides insights into paclitaxel biosynthesis.</title>
        <authorList>
            <person name="Xiong X."/>
            <person name="Gou J."/>
            <person name="Liao Q."/>
            <person name="Li Y."/>
            <person name="Zhou Q."/>
            <person name="Bi G."/>
            <person name="Li C."/>
            <person name="Du R."/>
            <person name="Wang X."/>
            <person name="Sun T."/>
            <person name="Guo L."/>
            <person name="Liang H."/>
            <person name="Lu P."/>
            <person name="Wu Y."/>
            <person name="Zhang Z."/>
            <person name="Ro D.K."/>
            <person name="Shang Y."/>
            <person name="Huang S."/>
            <person name="Yan J."/>
        </authorList>
    </citation>
    <scope>NUCLEOTIDE SEQUENCE [LARGE SCALE GENOMIC DNA]</scope>
    <source>
        <strain evidence="4">Ta-2019</strain>
    </source>
</reference>
<keyword evidence="2" id="KW-1133">Transmembrane helix</keyword>
<dbReference type="Proteomes" id="UP000824469">
    <property type="component" value="Unassembled WGS sequence"/>
</dbReference>
<dbReference type="PANTHER" id="PTHR34675">
    <property type="entry name" value="PROTEIN TRIGALACTOSYLDIACYLGLYCEROL 2, CHLOROPLASTIC"/>
    <property type="match status" value="1"/>
</dbReference>
<proteinExistence type="predicted"/>
<evidence type="ECO:0000256" key="2">
    <source>
        <dbReference type="SAM" id="Phobius"/>
    </source>
</evidence>
<dbReference type="PANTHER" id="PTHR34675:SF1">
    <property type="entry name" value="PROTEIN TRIGALACTOSYLDIACYLGLYCEROL 2, CHLOROPLASTIC"/>
    <property type="match status" value="1"/>
</dbReference>
<dbReference type="GO" id="GO:0005319">
    <property type="term" value="F:lipid transporter activity"/>
    <property type="evidence" value="ECO:0007669"/>
    <property type="project" value="TreeGrafter"/>
</dbReference>
<feature type="region of interest" description="Disordered" evidence="1">
    <location>
        <begin position="56"/>
        <end position="75"/>
    </location>
</feature>
<sequence>MNCCGDLIGSKPMASNAQMSSSKGLIFSGQIASQNVLFRLTPKAIKIPVKRSFSSSRASTSDSTAESVSSQENKKKKPVEVMLDLPRNVWRQTMKPLSNFGFGKNSIAEGGAGLFMIAGAVLLAFTIVWVKGFQLRSRSKKYQAIIEFSQAPGLTVGTPVRIRGFTVGSVVKVKPSLEKIDATIQVVDDRVVIPRNSIVEVNQSGLITETLIDITPRPPIPTTTAGPLDPDCNKEGLIVCDRQRIKGEQGVSLDELLGICIRLGRQIDDISITKAYDLAERIGSVIEEAKPLLAKIEVMAGDFQPLLKEVREGGLLKEVEHLTKGLVNASEDLRKLNSSILTPENTDLLRQSVSTLIMTLKNIESISGDISDMTGDAATRHNLKQLIDSLS</sequence>
<gene>
    <name evidence="4" type="ORF">KI387_011819</name>
</gene>
<evidence type="ECO:0000259" key="3">
    <source>
        <dbReference type="Pfam" id="PF02470"/>
    </source>
</evidence>
<dbReference type="GO" id="GO:0005543">
    <property type="term" value="F:phospholipid binding"/>
    <property type="evidence" value="ECO:0007669"/>
    <property type="project" value="TreeGrafter"/>
</dbReference>
<feature type="domain" description="Mce/MlaD" evidence="3">
    <location>
        <begin position="141"/>
        <end position="216"/>
    </location>
</feature>
<keyword evidence="2" id="KW-0812">Transmembrane</keyword>
<evidence type="ECO:0000313" key="4">
    <source>
        <dbReference type="EMBL" id="KAH9300236.1"/>
    </source>
</evidence>